<reference evidence="2 3" key="2">
    <citation type="submission" date="2018-11" db="EMBL/GenBank/DDBJ databases">
        <authorList>
            <consortium name="Pathogen Informatics"/>
        </authorList>
    </citation>
    <scope>NUCLEOTIDE SEQUENCE [LARGE SCALE GENOMIC DNA]</scope>
</reference>
<evidence type="ECO:0000313" key="3">
    <source>
        <dbReference type="Proteomes" id="UP000271098"/>
    </source>
</evidence>
<dbReference type="OrthoDB" id="5914460at2759"/>
<feature type="region of interest" description="Disordered" evidence="1">
    <location>
        <begin position="78"/>
        <end position="104"/>
    </location>
</feature>
<keyword evidence="3" id="KW-1185">Reference proteome</keyword>
<accession>A0A183D3K0</accession>
<reference evidence="4" key="1">
    <citation type="submission" date="2016-06" db="UniProtKB">
        <authorList>
            <consortium name="WormBaseParasite"/>
        </authorList>
    </citation>
    <scope>IDENTIFICATION</scope>
</reference>
<feature type="compositionally biased region" description="Basic and acidic residues" evidence="1">
    <location>
        <begin position="78"/>
        <end position="89"/>
    </location>
</feature>
<evidence type="ECO:0000313" key="4">
    <source>
        <dbReference type="WBParaSite" id="GPUH_0000329601-mRNA-1"/>
    </source>
</evidence>
<proteinExistence type="predicted"/>
<dbReference type="WBParaSite" id="GPUH_0000329601-mRNA-1">
    <property type="protein sequence ID" value="GPUH_0000329601-mRNA-1"/>
    <property type="gene ID" value="GPUH_0000329601"/>
</dbReference>
<dbReference type="EMBL" id="UYRT01005528">
    <property type="protein sequence ID" value="VDK38893.1"/>
    <property type="molecule type" value="Genomic_DNA"/>
</dbReference>
<sequence>MRALIILQIFIDAFESKLLDCKRHYHSLLQKLNGQLARTARQKRFSPVSASLPNRDSAFFLDHLNAIRLAREEELNRTLSDARQHESHQKQRKPFVPKRNNTPEECRRLSQQELVVELKQKGTYNPDLMAWDALGIIRFLDRSIGDQYERQSKIRPSAEETMERNVEALERILSELNIECDVRSPSVISRLQNLTS</sequence>
<dbReference type="AlphaFoldDB" id="A0A183D3K0"/>
<evidence type="ECO:0000256" key="1">
    <source>
        <dbReference type="SAM" id="MobiDB-lite"/>
    </source>
</evidence>
<protein>
    <submittedName>
        <fullName evidence="2 4">Uncharacterized protein</fullName>
    </submittedName>
</protein>
<name>A0A183D3K0_9BILA</name>
<gene>
    <name evidence="2" type="ORF">GPUH_LOCUS3290</name>
</gene>
<organism evidence="4">
    <name type="scientific">Gongylonema pulchrum</name>
    <dbReference type="NCBI Taxonomy" id="637853"/>
    <lineage>
        <taxon>Eukaryota</taxon>
        <taxon>Metazoa</taxon>
        <taxon>Ecdysozoa</taxon>
        <taxon>Nematoda</taxon>
        <taxon>Chromadorea</taxon>
        <taxon>Rhabditida</taxon>
        <taxon>Spirurina</taxon>
        <taxon>Spiruromorpha</taxon>
        <taxon>Spiruroidea</taxon>
        <taxon>Gongylonematidae</taxon>
        <taxon>Gongylonema</taxon>
    </lineage>
</organism>
<evidence type="ECO:0000313" key="2">
    <source>
        <dbReference type="EMBL" id="VDK38893.1"/>
    </source>
</evidence>
<dbReference type="Proteomes" id="UP000271098">
    <property type="component" value="Unassembled WGS sequence"/>
</dbReference>